<accession>A0A4Q9LAL4</accession>
<dbReference type="AlphaFoldDB" id="A0A4Q9LAL4"/>
<gene>
    <name evidence="1" type="ORF">CWI37_0086p0020</name>
</gene>
<sequence length="787" mass="93961">MKSECNNSGFYRKTFIFNVILYILNSVLEKLNTKIFCTEVNFYFIHEKYVEEIISTKRLHTMRIPICNQLREYETACLLENRVIMCNSTFNKVEYFSYKIFSIEYPKDLILESNLIESYIKSGETTIHIFLGNFSILSSMKFFKLISSLDGFISQIQLNEFIQYTKFLSIFKMNRTENRKYFLKNFVLHVIMDPGFLEKNYYFLTTVYDKYEDLDKELINEIFNIFLYFNLVKQKKESCLFSPKIGPMYSPEIKLNFLTYEYLTEKYNKFTILQITDDDLKSIFNVMDHDTFIARFHFLLRMMNIDVLFINISEISEKILISYFKIKPNKLTKIYFVENGSDQYILDILISTNYFDGIDNVKIYSEFEIEKIDYIVKMCVRCKKIKVSNVIYFEKTVKTLLKFAEENKNISVKYQIQRFIITFGNLILLQDIPENMIVVVGQVNFEILAYIRLEFICIYDFIKNIEITFRKDKAWQELILKCKNVKSLFLISEDMKCNFKFKAKWIQYLENSKNLEILVFKNIILPKEMLNFILNSNSLVYVGFFETKFPQSFTIHPKLNHNNTHIRGFGFSNTKIVLKNSFLRYIARFSNLKFLKLNITRIKETLLKNYKKESNASNFQTPKVLLKYLEIKASLDIPKERLSILSILSRYFEMKFISSLIIQVYDILQEEYRIINDLIYLENLYIHLNTKINIPILNIFENISHISKIVNITLDIFKCNDLDPLVLRKFKNLKFLNLYCYEIDTTSIQILDSQTVIGDLIIRITIYDNTYESFTERNMLYELRLIE</sequence>
<evidence type="ECO:0000313" key="1">
    <source>
        <dbReference type="EMBL" id="TBU04808.1"/>
    </source>
</evidence>
<comment type="caution">
    <text evidence="1">The sequence shown here is derived from an EMBL/GenBank/DDBJ whole genome shotgun (WGS) entry which is preliminary data.</text>
</comment>
<reference evidence="1 2" key="1">
    <citation type="submission" date="2017-12" db="EMBL/GenBank/DDBJ databases">
        <authorList>
            <person name="Pombert J.-F."/>
            <person name="Haag K.L."/>
            <person name="Ebert D."/>
        </authorList>
    </citation>
    <scope>NUCLEOTIDE SEQUENCE [LARGE SCALE GENOMIC DNA]</scope>
    <source>
        <strain evidence="1">FI-OER-3-3</strain>
    </source>
</reference>
<proteinExistence type="predicted"/>
<organism evidence="1 2">
    <name type="scientific">Hamiltosporidium tvaerminnensis</name>
    <dbReference type="NCBI Taxonomy" id="1176355"/>
    <lineage>
        <taxon>Eukaryota</taxon>
        <taxon>Fungi</taxon>
        <taxon>Fungi incertae sedis</taxon>
        <taxon>Microsporidia</taxon>
        <taxon>Dubosqiidae</taxon>
        <taxon>Hamiltosporidium</taxon>
    </lineage>
</organism>
<protein>
    <submittedName>
        <fullName evidence="1">Uncharacterized protein</fullName>
    </submittedName>
</protein>
<dbReference type="Proteomes" id="UP000292362">
    <property type="component" value="Unassembled WGS sequence"/>
</dbReference>
<name>A0A4Q9LAL4_9MICR</name>
<dbReference type="VEuPathDB" id="MicrosporidiaDB:CWI37_0086p0020"/>
<evidence type="ECO:0000313" key="2">
    <source>
        <dbReference type="Proteomes" id="UP000292362"/>
    </source>
</evidence>
<dbReference type="EMBL" id="PITJ01000086">
    <property type="protein sequence ID" value="TBU04808.1"/>
    <property type="molecule type" value="Genomic_DNA"/>
</dbReference>